<evidence type="ECO:0000256" key="1">
    <source>
        <dbReference type="SAM" id="MobiDB-lite"/>
    </source>
</evidence>
<feature type="region of interest" description="Disordered" evidence="1">
    <location>
        <begin position="1"/>
        <end position="75"/>
    </location>
</feature>
<dbReference type="AlphaFoldDB" id="A0A8H7YIV1"/>
<proteinExistence type="predicted"/>
<accession>A0A8H7YIV1</accession>
<feature type="compositionally biased region" description="Basic residues" evidence="1">
    <location>
        <begin position="22"/>
        <end position="39"/>
    </location>
</feature>
<dbReference type="Proteomes" id="UP000670092">
    <property type="component" value="Unassembled WGS sequence"/>
</dbReference>
<reference evidence="2 3" key="1">
    <citation type="submission" date="2021-01" db="EMBL/GenBank/DDBJ databases">
        <title>Chromosome-level genome assembly of a human fungal pathogen reveals clustering of transcriptionally co-regulated genes.</title>
        <authorList>
            <person name="Voorhies M."/>
            <person name="Cohen S."/>
            <person name="Shea T.P."/>
            <person name="Petrus S."/>
            <person name="Munoz J.F."/>
            <person name="Poplawski S."/>
            <person name="Goldman W.E."/>
            <person name="Michael T."/>
            <person name="Cuomo C.A."/>
            <person name="Sil A."/>
            <person name="Beyhan S."/>
        </authorList>
    </citation>
    <scope>NUCLEOTIDE SEQUENCE [LARGE SCALE GENOMIC DNA]</scope>
    <source>
        <strain evidence="2 3">G184AR</strain>
    </source>
</reference>
<comment type="caution">
    <text evidence="2">The sequence shown here is derived from an EMBL/GenBank/DDBJ whole genome shotgun (WGS) entry which is preliminary data.</text>
</comment>
<evidence type="ECO:0000313" key="2">
    <source>
        <dbReference type="EMBL" id="KAG5290562.1"/>
    </source>
</evidence>
<organism evidence="2 3">
    <name type="scientific">Ajellomyces capsulatus</name>
    <name type="common">Darling's disease fungus</name>
    <name type="synonym">Histoplasma capsulatum</name>
    <dbReference type="NCBI Taxonomy" id="5037"/>
    <lineage>
        <taxon>Eukaryota</taxon>
        <taxon>Fungi</taxon>
        <taxon>Dikarya</taxon>
        <taxon>Ascomycota</taxon>
        <taxon>Pezizomycotina</taxon>
        <taxon>Eurotiomycetes</taxon>
        <taxon>Eurotiomycetidae</taxon>
        <taxon>Onygenales</taxon>
        <taxon>Ajellomycetaceae</taxon>
        <taxon>Histoplasma</taxon>
    </lineage>
</organism>
<gene>
    <name evidence="2" type="ORF">I7I52_07620</name>
</gene>
<sequence length="75" mass="8401">MAGHWPLATGRDISGVSFSSKTKGRKERKHRNVNGKMIKKQVTQLKMVDTRGREGIPSSQGKGEPCKIMHRKKAK</sequence>
<name>A0A8H7YIV1_AJECA</name>
<dbReference type="EMBL" id="JAEVHI010000005">
    <property type="protein sequence ID" value="KAG5290562.1"/>
    <property type="molecule type" value="Genomic_DNA"/>
</dbReference>
<evidence type="ECO:0000313" key="3">
    <source>
        <dbReference type="Proteomes" id="UP000670092"/>
    </source>
</evidence>
<dbReference type="VEuPathDB" id="FungiDB:I7I52_07620"/>
<protein>
    <submittedName>
        <fullName evidence="2">Uncharacterized protein</fullName>
    </submittedName>
</protein>